<dbReference type="STRING" id="1121326.CLMAG_13850"/>
<evidence type="ECO:0000313" key="1">
    <source>
        <dbReference type="EMBL" id="KZL94332.1"/>
    </source>
</evidence>
<reference evidence="1 2" key="1">
    <citation type="submission" date="2016-04" db="EMBL/GenBank/DDBJ databases">
        <title>Genome sequence of Clostridium magnum DSM 2767.</title>
        <authorList>
            <person name="Poehlein A."/>
            <person name="Uhlig R."/>
            <person name="Fischer R."/>
            <person name="Bahl H."/>
            <person name="Daniel R."/>
        </authorList>
    </citation>
    <scope>NUCLEOTIDE SEQUENCE [LARGE SCALE GENOMIC DNA]</scope>
    <source>
        <strain evidence="1 2">DSM 2767</strain>
    </source>
</reference>
<keyword evidence="2" id="KW-1185">Reference proteome</keyword>
<dbReference type="EMBL" id="LWAE01000001">
    <property type="protein sequence ID" value="KZL94332.1"/>
    <property type="molecule type" value="Genomic_DNA"/>
</dbReference>
<dbReference type="AlphaFoldDB" id="A0A161YTB4"/>
<evidence type="ECO:0000313" key="2">
    <source>
        <dbReference type="Proteomes" id="UP000076603"/>
    </source>
</evidence>
<dbReference type="PATRIC" id="fig|1121326.3.peg.1355"/>
<accession>A0A161YTB4</accession>
<dbReference type="OrthoDB" id="9809956at2"/>
<protein>
    <submittedName>
        <fullName evidence="1">Uncharacterized protein</fullName>
    </submittedName>
</protein>
<dbReference type="Proteomes" id="UP000076603">
    <property type="component" value="Unassembled WGS sequence"/>
</dbReference>
<name>A0A161YTB4_9CLOT</name>
<dbReference type="RefSeq" id="WP_066619702.1">
    <property type="nucleotide sequence ID" value="NZ_FQXL01000074.1"/>
</dbReference>
<comment type="caution">
    <text evidence="1">The sequence shown here is derived from an EMBL/GenBank/DDBJ whole genome shotgun (WGS) entry which is preliminary data.</text>
</comment>
<gene>
    <name evidence="1" type="ORF">CLMAG_13850</name>
</gene>
<sequence length="166" mass="18913">MKVAITLNKISRFNIDLPEIDATRLYNHLVRAALGSETVQDSEVKKVEDTKEIVIAEEQEPKEYVMKRLVMVKCPHCNELLITVVGIKDGQIVSHKSLSCKKCHGEIPISELKLALYECPNCGVKADFFIMGDLEEVHCKKCASVIDLIWNEKRKRYISANLLERK</sequence>
<proteinExistence type="predicted"/>
<organism evidence="1 2">
    <name type="scientific">Clostridium magnum DSM 2767</name>
    <dbReference type="NCBI Taxonomy" id="1121326"/>
    <lineage>
        <taxon>Bacteria</taxon>
        <taxon>Bacillati</taxon>
        <taxon>Bacillota</taxon>
        <taxon>Clostridia</taxon>
        <taxon>Eubacteriales</taxon>
        <taxon>Clostridiaceae</taxon>
        <taxon>Clostridium</taxon>
    </lineage>
</organism>